<feature type="compositionally biased region" description="Polar residues" evidence="2">
    <location>
        <begin position="36"/>
        <end position="54"/>
    </location>
</feature>
<dbReference type="PANTHER" id="PTHR14522">
    <property type="entry name" value="EMO2-RELATED"/>
    <property type="match status" value="1"/>
</dbReference>
<sequence length="842" mass="93132">MAYRGAAKADVGKEEKIMCAVQEPQTSKFETDSKQLKQNSSERSGDVGSSTNFKDGTDEADMFKTTERKPPKGEQLGSLERFLVAHQNEMKQLLTGTLGALTQRLEAVERKIEQLHVQGIGHGKSLALLHGDVSLLGGNITAGCSSTLTASRTSPAKTYENYSFVDKEDDKMSKKSSQGSVSQGSMDSVCQTGINSGTAIDFSAHNSNCNHNTDILNPLDINGGSAVQMKTAFAAENYLQVSYFKDLNTEQDALLNKSDKKDSQNEPCCDPGPMSFEGLDVGSEYHSIDQCLHESAQLEVPSFKSEVYKDSDEGILCENHNLSSARLNITNHAEEKSVLLIHPQPDLMANRSLLLSQSCAAADKIETCLAPLITTVSGTLAKKHEWPFFSGTVSFPTFIRIPSLSEILPDFSKDVSLEDASSLFDDVSTNQFAKKQGCQLKVIGSRSSRNETLACVRIKSYPYPDRKLVTQIVLPMDSYKACLSTMGFILPWTGSEVAGHENRLSRPLHPETQSTHSINNLLNRLDDIAFHLIPKSRPSVKSFLPLMRCHRMPSKFKHHYHRNDRFFSNTSQVLRLPLKMDTWEPVVRHESHVDPVYSKQSGELSPHTLPSFHLLNTAQPFQTPANYLVGKGSFSGAGVNPVLTLSSPASFRMCLPHINPSFSFTSSSSLVKTVKNQIIARTTFSPLRPLSDYSSPAGLDNDHRKSGSSLSPRRLLKTLSPEKRAYATTRYSPSVKAVQLEVSPAETMPPFFNAGTNRKDPELHNQESSREASQIGLHESSSSSQPAQRSKRVSQIRIRKTMPKQDKNLTPMGLPKPKRLKKKEFSLEEIYTNKNYKSPTPN</sequence>
<evidence type="ECO:0000256" key="2">
    <source>
        <dbReference type="SAM" id="MobiDB-lite"/>
    </source>
</evidence>
<feature type="non-terminal residue" evidence="4">
    <location>
        <position position="842"/>
    </location>
</feature>
<feature type="domain" description="Tantalus-like" evidence="3">
    <location>
        <begin position="809"/>
        <end position="840"/>
    </location>
</feature>
<dbReference type="AlphaFoldDB" id="A0A8J4UK87"/>
<evidence type="ECO:0000256" key="1">
    <source>
        <dbReference type="ARBA" id="ARBA00022553"/>
    </source>
</evidence>
<keyword evidence="5" id="KW-1185">Reference proteome</keyword>
<organism evidence="4 5">
    <name type="scientific">Clarias magur</name>
    <name type="common">Asian catfish</name>
    <name type="synonym">Macropteronotus magur</name>
    <dbReference type="NCBI Taxonomy" id="1594786"/>
    <lineage>
        <taxon>Eukaryota</taxon>
        <taxon>Metazoa</taxon>
        <taxon>Chordata</taxon>
        <taxon>Craniata</taxon>
        <taxon>Vertebrata</taxon>
        <taxon>Euteleostomi</taxon>
        <taxon>Actinopterygii</taxon>
        <taxon>Neopterygii</taxon>
        <taxon>Teleostei</taxon>
        <taxon>Ostariophysi</taxon>
        <taxon>Siluriformes</taxon>
        <taxon>Clariidae</taxon>
        <taxon>Clarias</taxon>
    </lineage>
</organism>
<feature type="region of interest" description="Disordered" evidence="2">
    <location>
        <begin position="747"/>
        <end position="842"/>
    </location>
</feature>
<feature type="compositionally biased region" description="Polar residues" evidence="2">
    <location>
        <begin position="832"/>
        <end position="842"/>
    </location>
</feature>
<reference evidence="4" key="1">
    <citation type="submission" date="2020-07" db="EMBL/GenBank/DDBJ databases">
        <title>Clarias magur genome sequencing, assembly and annotation.</title>
        <authorList>
            <person name="Kushwaha B."/>
            <person name="Kumar R."/>
            <person name="Das P."/>
            <person name="Joshi C.G."/>
            <person name="Kumar D."/>
            <person name="Nagpure N.S."/>
            <person name="Pandey M."/>
            <person name="Agarwal S."/>
            <person name="Srivastava S."/>
            <person name="Singh M."/>
            <person name="Sahoo L."/>
            <person name="Jayasankar P."/>
            <person name="Meher P.K."/>
            <person name="Koringa P.G."/>
            <person name="Iquebal M.A."/>
            <person name="Das S.P."/>
            <person name="Bit A."/>
            <person name="Patnaik S."/>
            <person name="Patel N."/>
            <person name="Shah T.M."/>
            <person name="Hinsu A."/>
            <person name="Jena J.K."/>
        </authorList>
    </citation>
    <scope>NUCLEOTIDE SEQUENCE</scope>
    <source>
        <strain evidence="4">CIFAMagur01</strain>
        <tissue evidence="4">Testis</tissue>
    </source>
</reference>
<feature type="compositionally biased region" description="Basic and acidic residues" evidence="2">
    <location>
        <begin position="55"/>
        <end position="72"/>
    </location>
</feature>
<feature type="region of interest" description="Disordered" evidence="2">
    <location>
        <begin position="690"/>
        <end position="722"/>
    </location>
</feature>
<dbReference type="EMBL" id="QNUK01000004">
    <property type="protein sequence ID" value="KAF5909471.1"/>
    <property type="molecule type" value="Genomic_DNA"/>
</dbReference>
<gene>
    <name evidence="4" type="ORF">DAT39_000738</name>
</gene>
<feature type="region of interest" description="Disordered" evidence="2">
    <location>
        <begin position="167"/>
        <end position="187"/>
    </location>
</feature>
<proteinExistence type="predicted"/>
<feature type="compositionally biased region" description="Basic residues" evidence="2">
    <location>
        <begin position="789"/>
        <end position="802"/>
    </location>
</feature>
<dbReference type="PANTHER" id="PTHR14522:SF2">
    <property type="entry name" value="PROLINE-RICH PROTEIN 14"/>
    <property type="match status" value="1"/>
</dbReference>
<evidence type="ECO:0000259" key="3">
    <source>
        <dbReference type="Pfam" id="PF15386"/>
    </source>
</evidence>
<dbReference type="Pfam" id="PF15386">
    <property type="entry name" value="Tantalus"/>
    <property type="match status" value="1"/>
</dbReference>
<protein>
    <submittedName>
        <fullName evidence="4">Protein PRR14L</fullName>
    </submittedName>
</protein>
<keyword evidence="1" id="KW-0597">Phosphoprotein</keyword>
<dbReference type="InterPro" id="IPR026320">
    <property type="entry name" value="PRR14"/>
</dbReference>
<dbReference type="Proteomes" id="UP000727407">
    <property type="component" value="Unassembled WGS sequence"/>
</dbReference>
<dbReference type="OrthoDB" id="6163216at2759"/>
<name>A0A8J4UK87_CLAMG</name>
<feature type="compositionally biased region" description="Basic and acidic residues" evidence="2">
    <location>
        <begin position="757"/>
        <end position="770"/>
    </location>
</feature>
<dbReference type="InterPro" id="IPR028149">
    <property type="entry name" value="Tantalus-like"/>
</dbReference>
<evidence type="ECO:0000313" key="5">
    <source>
        <dbReference type="Proteomes" id="UP000727407"/>
    </source>
</evidence>
<accession>A0A8J4UK87</accession>
<comment type="caution">
    <text evidence="4">The sequence shown here is derived from an EMBL/GenBank/DDBJ whole genome shotgun (WGS) entry which is preliminary data.</text>
</comment>
<feature type="region of interest" description="Disordered" evidence="2">
    <location>
        <begin position="1"/>
        <end position="75"/>
    </location>
</feature>
<evidence type="ECO:0000313" key="4">
    <source>
        <dbReference type="EMBL" id="KAF5909471.1"/>
    </source>
</evidence>
<feature type="compositionally biased region" description="Low complexity" evidence="2">
    <location>
        <begin position="175"/>
        <end position="187"/>
    </location>
</feature>